<protein>
    <recommendedName>
        <fullName evidence="2">C2H2-type domain-containing protein</fullName>
    </recommendedName>
</protein>
<gene>
    <name evidence="3" type="ORF">GYMLUDRAFT_96757</name>
</gene>
<dbReference type="InterPro" id="IPR036236">
    <property type="entry name" value="Znf_C2H2_sf"/>
</dbReference>
<keyword evidence="4" id="KW-1185">Reference proteome</keyword>
<dbReference type="EMBL" id="KN834771">
    <property type="protein sequence ID" value="KIK61517.1"/>
    <property type="molecule type" value="Genomic_DNA"/>
</dbReference>
<dbReference type="GO" id="GO:0008270">
    <property type="term" value="F:zinc ion binding"/>
    <property type="evidence" value="ECO:0007669"/>
    <property type="project" value="UniProtKB-KW"/>
</dbReference>
<keyword evidence="1" id="KW-0479">Metal-binding</keyword>
<keyword evidence="1" id="KW-0863">Zinc-finger</keyword>
<dbReference type="PROSITE" id="PS50157">
    <property type="entry name" value="ZINC_FINGER_C2H2_2"/>
    <property type="match status" value="2"/>
</dbReference>
<proteinExistence type="predicted"/>
<name>A0A0D0CR01_9AGAR</name>
<dbReference type="Proteomes" id="UP000053593">
    <property type="component" value="Unassembled WGS sequence"/>
</dbReference>
<dbReference type="SUPFAM" id="SSF57667">
    <property type="entry name" value="beta-beta-alpha zinc fingers"/>
    <property type="match status" value="1"/>
</dbReference>
<feature type="domain" description="C2H2-type" evidence="2">
    <location>
        <begin position="113"/>
        <end position="139"/>
    </location>
</feature>
<reference evidence="3 4" key="1">
    <citation type="submission" date="2014-04" db="EMBL/GenBank/DDBJ databases">
        <title>Evolutionary Origins and Diversification of the Mycorrhizal Mutualists.</title>
        <authorList>
            <consortium name="DOE Joint Genome Institute"/>
            <consortium name="Mycorrhizal Genomics Consortium"/>
            <person name="Kohler A."/>
            <person name="Kuo A."/>
            <person name="Nagy L.G."/>
            <person name="Floudas D."/>
            <person name="Copeland A."/>
            <person name="Barry K.W."/>
            <person name="Cichocki N."/>
            <person name="Veneault-Fourrey C."/>
            <person name="LaButti K."/>
            <person name="Lindquist E.A."/>
            <person name="Lipzen A."/>
            <person name="Lundell T."/>
            <person name="Morin E."/>
            <person name="Murat C."/>
            <person name="Riley R."/>
            <person name="Ohm R."/>
            <person name="Sun H."/>
            <person name="Tunlid A."/>
            <person name="Henrissat B."/>
            <person name="Grigoriev I.V."/>
            <person name="Hibbett D.S."/>
            <person name="Martin F."/>
        </authorList>
    </citation>
    <scope>NUCLEOTIDE SEQUENCE [LARGE SCALE GENOMIC DNA]</scope>
    <source>
        <strain evidence="3 4">FD-317 M1</strain>
    </source>
</reference>
<dbReference type="Gene3D" id="3.30.160.60">
    <property type="entry name" value="Classic Zinc Finger"/>
    <property type="match status" value="1"/>
</dbReference>
<accession>A0A0D0CR01</accession>
<feature type="domain" description="C2H2-type" evidence="2">
    <location>
        <begin position="80"/>
        <end position="109"/>
    </location>
</feature>
<evidence type="ECO:0000313" key="3">
    <source>
        <dbReference type="EMBL" id="KIK61517.1"/>
    </source>
</evidence>
<keyword evidence="1" id="KW-0862">Zinc</keyword>
<evidence type="ECO:0000259" key="2">
    <source>
        <dbReference type="PROSITE" id="PS50157"/>
    </source>
</evidence>
<dbReference type="OrthoDB" id="6077919at2759"/>
<dbReference type="InterPro" id="IPR013087">
    <property type="entry name" value="Znf_C2H2_type"/>
</dbReference>
<evidence type="ECO:0000256" key="1">
    <source>
        <dbReference type="PROSITE-ProRule" id="PRU00042"/>
    </source>
</evidence>
<dbReference type="HOGENOM" id="CLU_1845319_0_0_1"/>
<evidence type="ECO:0000313" key="4">
    <source>
        <dbReference type="Proteomes" id="UP000053593"/>
    </source>
</evidence>
<organism evidence="3 4">
    <name type="scientific">Collybiopsis luxurians FD-317 M1</name>
    <dbReference type="NCBI Taxonomy" id="944289"/>
    <lineage>
        <taxon>Eukaryota</taxon>
        <taxon>Fungi</taxon>
        <taxon>Dikarya</taxon>
        <taxon>Basidiomycota</taxon>
        <taxon>Agaricomycotina</taxon>
        <taxon>Agaricomycetes</taxon>
        <taxon>Agaricomycetidae</taxon>
        <taxon>Agaricales</taxon>
        <taxon>Marasmiineae</taxon>
        <taxon>Omphalotaceae</taxon>
        <taxon>Collybiopsis</taxon>
        <taxon>Collybiopsis luxurians</taxon>
    </lineage>
</organism>
<sequence>MVAHSNVEGKKSTQQNKISDADWLAIEDSVSQWTQMGDPTGSQICLVLIQGGQICNEDLRKENYKAHFGGHPSFKAGTRFKCQWQGCNDTMISRQKLLEHLETHVDKNIREKFTCSECQKEILREDTLQRHMRDKHQSK</sequence>
<dbReference type="PROSITE" id="PS00028">
    <property type="entry name" value="ZINC_FINGER_C2H2_1"/>
    <property type="match status" value="2"/>
</dbReference>
<dbReference type="SMART" id="SM00355">
    <property type="entry name" value="ZnF_C2H2"/>
    <property type="match status" value="2"/>
</dbReference>
<dbReference type="AlphaFoldDB" id="A0A0D0CR01"/>